<evidence type="ECO:0000256" key="8">
    <source>
        <dbReference type="SAM" id="MobiDB-lite"/>
    </source>
</evidence>
<dbReference type="AlphaFoldDB" id="A0A9P6HMD8"/>
<feature type="compositionally biased region" description="Low complexity" evidence="8">
    <location>
        <begin position="849"/>
        <end position="858"/>
    </location>
</feature>
<sequence length="874" mass="94371">MRESNFAFPAQNRASVCISSQLYDRRALDTNSPLPLFNSLTHLAYLTSTSPRIREIMTMDGGLERLVHILHDYCISPTPPENPAFIYGLSPPNSHPPKPSPCLNPKSFDKQAAYRFSLAFQCVVNIGVRGSEPIRSRVVQAGTLDVVGCILEAWLASKGFAIGPSSSASGMPRETREQRLARRQAQAEQRQRDQAAQLSRALQRQIVNDDFSRYDRPTHAVIDTYVAQDEPMTDATHDPPSSATSIGSTTSAETSFGGTPVRSVTPVGTVTVSARERSGTIIARPHWDSTLAPPTRRAGASGSTSTDNSRPETETEDDGDVDMDRDRADTSPERTGIPQTSPHTRRAVGIVTDSPPTTATGVSIEVNADAHIIINNGPTHGLNEVGVEDGIVSLEPNDDFAMGAPPGAPGAIEGPAPTTTPTDLETRPRPGQPDITPRAGTTDLPAMIPVTTVPRGTLDLPRHLNTAQVPARFRTPRTTHGQAVQHERHPEGPYRDEDVLLSLQLLAYLSKYPHVRQHFYKTRPSFHPATQMLANKAGTSITVNTTVTSPSSTKESNPLFKAFASATGRGKEKEKAAASVGPVQGSTMRETNVFSLVERFTFRPSSSESELPNPPPTLPAEIQYWAGVIMRNACRKDESRGGIRQCANMLCGRWETFPREFAKCRRCRKAKYCGKDCQSTAWSEGHRFWCSAKDPDDDGDHHHHHGERRNAAGTIGDGRAPAMTTTTSGGTITGRAERRTVRDRQGTVVGAVTNGDTVQGTGPFRNNVGMDVNTTLAALNSRSPTQNGQSEYLRLLNNPRPQLGGESSTASTSSRRRAETLAAPQLSQIMTTVPGTADSTVQQRPDGQPGSRPGAGPSRRGHSPAPSPDGDIFG</sequence>
<keyword evidence="4" id="KW-0479">Metal-binding</keyword>
<evidence type="ECO:0000256" key="5">
    <source>
        <dbReference type="ARBA" id="ARBA00022771"/>
    </source>
</evidence>
<evidence type="ECO:0000256" key="2">
    <source>
        <dbReference type="ARBA" id="ARBA00010655"/>
    </source>
</evidence>
<feature type="region of interest" description="Disordered" evidence="8">
    <location>
        <begin position="228"/>
        <end position="343"/>
    </location>
</feature>
<feature type="compositionally biased region" description="Low complexity" evidence="8">
    <location>
        <begin position="724"/>
        <end position="734"/>
    </location>
</feature>
<keyword evidence="11" id="KW-1185">Reference proteome</keyword>
<evidence type="ECO:0000256" key="7">
    <source>
        <dbReference type="PROSITE-ProRule" id="PRU00134"/>
    </source>
</evidence>
<dbReference type="GO" id="GO:0007163">
    <property type="term" value="P:establishment or maintenance of cell polarity"/>
    <property type="evidence" value="ECO:0007669"/>
    <property type="project" value="TreeGrafter"/>
</dbReference>
<gene>
    <name evidence="10" type="ORF">BJ322DRAFT_1117792</name>
</gene>
<accession>A0A9P6HMD8</accession>
<dbReference type="SUPFAM" id="SSF144232">
    <property type="entry name" value="HIT/MYND zinc finger-like"/>
    <property type="match status" value="1"/>
</dbReference>
<dbReference type="Proteomes" id="UP000736335">
    <property type="component" value="Unassembled WGS sequence"/>
</dbReference>
<dbReference type="OrthoDB" id="5594178at2759"/>
<feature type="compositionally biased region" description="Low complexity" evidence="8">
    <location>
        <begin position="241"/>
        <end position="255"/>
    </location>
</feature>
<reference evidence="10" key="2">
    <citation type="submission" date="2020-11" db="EMBL/GenBank/DDBJ databases">
        <authorList>
            <consortium name="DOE Joint Genome Institute"/>
            <person name="Kuo A."/>
            <person name="Miyauchi S."/>
            <person name="Kiss E."/>
            <person name="Drula E."/>
            <person name="Kohler A."/>
            <person name="Sanchez-Garcia M."/>
            <person name="Andreopoulos B."/>
            <person name="Barry K.W."/>
            <person name="Bonito G."/>
            <person name="Buee M."/>
            <person name="Carver A."/>
            <person name="Chen C."/>
            <person name="Cichocki N."/>
            <person name="Clum A."/>
            <person name="Culley D."/>
            <person name="Crous P.W."/>
            <person name="Fauchery L."/>
            <person name="Girlanda M."/>
            <person name="Hayes R."/>
            <person name="Keri Z."/>
            <person name="Labutti K."/>
            <person name="Lipzen A."/>
            <person name="Lombard V."/>
            <person name="Magnuson J."/>
            <person name="Maillard F."/>
            <person name="Morin E."/>
            <person name="Murat C."/>
            <person name="Nolan M."/>
            <person name="Ohm R."/>
            <person name="Pangilinan J."/>
            <person name="Pereira M."/>
            <person name="Perotto S."/>
            <person name="Peter M."/>
            <person name="Riley R."/>
            <person name="Sitrit Y."/>
            <person name="Stielow B."/>
            <person name="Szollosi G."/>
            <person name="Zifcakova L."/>
            <person name="Stursova M."/>
            <person name="Spatafora J.W."/>
            <person name="Tedersoo L."/>
            <person name="Vaario L.-M."/>
            <person name="Yamada A."/>
            <person name="Yan M."/>
            <person name="Wang P."/>
            <person name="Xu J."/>
            <person name="Bruns T."/>
            <person name="Baldrian P."/>
            <person name="Vilgalys R."/>
            <person name="Henrissat B."/>
            <person name="Grigoriev I.V."/>
            <person name="Hibbett D."/>
            <person name="Nagy L.G."/>
            <person name="Martin F.M."/>
        </authorList>
    </citation>
    <scope>NUCLEOTIDE SEQUENCE</scope>
    <source>
        <strain evidence="10">UH-Tt-Lm1</strain>
    </source>
</reference>
<feature type="region of interest" description="Disordered" evidence="8">
    <location>
        <begin position="696"/>
        <end position="769"/>
    </location>
</feature>
<evidence type="ECO:0000256" key="1">
    <source>
        <dbReference type="ARBA" id="ARBA00004496"/>
    </source>
</evidence>
<evidence type="ECO:0000313" key="11">
    <source>
        <dbReference type="Proteomes" id="UP000736335"/>
    </source>
</evidence>
<evidence type="ECO:0000256" key="4">
    <source>
        <dbReference type="ARBA" id="ARBA00022723"/>
    </source>
</evidence>
<reference evidence="10" key="1">
    <citation type="journal article" date="2020" name="Nat. Commun.">
        <title>Large-scale genome sequencing of mycorrhizal fungi provides insights into the early evolution of symbiotic traits.</title>
        <authorList>
            <person name="Miyauchi S."/>
            <person name="Kiss E."/>
            <person name="Kuo A."/>
            <person name="Drula E."/>
            <person name="Kohler A."/>
            <person name="Sanchez-Garcia M."/>
            <person name="Morin E."/>
            <person name="Andreopoulos B."/>
            <person name="Barry K.W."/>
            <person name="Bonito G."/>
            <person name="Buee M."/>
            <person name="Carver A."/>
            <person name="Chen C."/>
            <person name="Cichocki N."/>
            <person name="Clum A."/>
            <person name="Culley D."/>
            <person name="Crous P.W."/>
            <person name="Fauchery L."/>
            <person name="Girlanda M."/>
            <person name="Hayes R.D."/>
            <person name="Keri Z."/>
            <person name="LaButti K."/>
            <person name="Lipzen A."/>
            <person name="Lombard V."/>
            <person name="Magnuson J."/>
            <person name="Maillard F."/>
            <person name="Murat C."/>
            <person name="Nolan M."/>
            <person name="Ohm R.A."/>
            <person name="Pangilinan J."/>
            <person name="Pereira M.F."/>
            <person name="Perotto S."/>
            <person name="Peter M."/>
            <person name="Pfister S."/>
            <person name="Riley R."/>
            <person name="Sitrit Y."/>
            <person name="Stielow J.B."/>
            <person name="Szollosi G."/>
            <person name="Zifcakova L."/>
            <person name="Stursova M."/>
            <person name="Spatafora J.W."/>
            <person name="Tedersoo L."/>
            <person name="Vaario L.M."/>
            <person name="Yamada A."/>
            <person name="Yan M."/>
            <person name="Wang P."/>
            <person name="Xu J."/>
            <person name="Bruns T."/>
            <person name="Baldrian P."/>
            <person name="Vilgalys R."/>
            <person name="Dunand C."/>
            <person name="Henrissat B."/>
            <person name="Grigoriev I.V."/>
            <person name="Hibbett D."/>
            <person name="Nagy L.G."/>
            <person name="Martin F.M."/>
        </authorList>
    </citation>
    <scope>NUCLEOTIDE SEQUENCE</scope>
    <source>
        <strain evidence="10">UH-Tt-Lm1</strain>
    </source>
</reference>
<dbReference type="PANTHER" id="PTHR47442">
    <property type="entry name" value="MYND-TYPE ZINC FINGER PROTEIN MUB1"/>
    <property type="match status" value="1"/>
</dbReference>
<evidence type="ECO:0000313" key="10">
    <source>
        <dbReference type="EMBL" id="KAF9790287.1"/>
    </source>
</evidence>
<feature type="region of interest" description="Disordered" evidence="8">
    <location>
        <begin position="797"/>
        <end position="874"/>
    </location>
</feature>
<comment type="similarity">
    <text evidence="2">Belongs to the MUB1/samB family.</text>
</comment>
<dbReference type="EMBL" id="WIUZ02000002">
    <property type="protein sequence ID" value="KAF9790287.1"/>
    <property type="molecule type" value="Genomic_DNA"/>
</dbReference>
<protein>
    <recommendedName>
        <fullName evidence="9">MYND-type domain-containing protein</fullName>
    </recommendedName>
</protein>
<proteinExistence type="inferred from homology"/>
<keyword evidence="3" id="KW-0963">Cytoplasm</keyword>
<dbReference type="GO" id="GO:1990304">
    <property type="term" value="C:MUB1-RAD6-UBR2 ubiquitin ligase complex"/>
    <property type="evidence" value="ECO:0007669"/>
    <property type="project" value="TreeGrafter"/>
</dbReference>
<feature type="compositionally biased region" description="Basic and acidic residues" evidence="8">
    <location>
        <begin position="735"/>
        <end position="745"/>
    </location>
</feature>
<feature type="compositionally biased region" description="Low complexity" evidence="8">
    <location>
        <begin position="183"/>
        <end position="194"/>
    </location>
</feature>
<dbReference type="InterPro" id="IPR051664">
    <property type="entry name" value="MYND-type_zinc_finger"/>
</dbReference>
<feature type="region of interest" description="Disordered" evidence="8">
    <location>
        <begin position="165"/>
        <end position="194"/>
    </location>
</feature>
<dbReference type="PROSITE" id="PS50865">
    <property type="entry name" value="ZF_MYND_2"/>
    <property type="match status" value="1"/>
</dbReference>
<evidence type="ECO:0000256" key="6">
    <source>
        <dbReference type="ARBA" id="ARBA00022833"/>
    </source>
</evidence>
<feature type="domain" description="MYND-type" evidence="9">
    <location>
        <begin position="648"/>
        <end position="690"/>
    </location>
</feature>
<feature type="compositionally biased region" description="Basic and acidic residues" evidence="8">
    <location>
        <begin position="322"/>
        <end position="332"/>
    </location>
</feature>
<name>A0A9P6HMD8_9AGAM</name>
<comment type="caution">
    <text evidence="10">The sequence shown here is derived from an EMBL/GenBank/DDBJ whole genome shotgun (WGS) entry which is preliminary data.</text>
</comment>
<keyword evidence="5 7" id="KW-0863">Zinc-finger</keyword>
<evidence type="ECO:0000259" key="9">
    <source>
        <dbReference type="PROSITE" id="PS50865"/>
    </source>
</evidence>
<feature type="compositionally biased region" description="Low complexity" evidence="8">
    <location>
        <begin position="403"/>
        <end position="422"/>
    </location>
</feature>
<dbReference type="Pfam" id="PF01753">
    <property type="entry name" value="zf-MYND"/>
    <property type="match status" value="1"/>
</dbReference>
<evidence type="ECO:0000256" key="3">
    <source>
        <dbReference type="ARBA" id="ARBA00022490"/>
    </source>
</evidence>
<feature type="compositionally biased region" description="Polar residues" evidence="8">
    <location>
        <begin position="825"/>
        <end position="845"/>
    </location>
</feature>
<comment type="subcellular location">
    <subcellularLocation>
        <location evidence="1">Cytoplasm</location>
    </subcellularLocation>
</comment>
<dbReference type="InterPro" id="IPR002893">
    <property type="entry name" value="Znf_MYND"/>
</dbReference>
<dbReference type="GO" id="GO:0006511">
    <property type="term" value="P:ubiquitin-dependent protein catabolic process"/>
    <property type="evidence" value="ECO:0007669"/>
    <property type="project" value="TreeGrafter"/>
</dbReference>
<organism evidence="10 11">
    <name type="scientific">Thelephora terrestris</name>
    <dbReference type="NCBI Taxonomy" id="56493"/>
    <lineage>
        <taxon>Eukaryota</taxon>
        <taxon>Fungi</taxon>
        <taxon>Dikarya</taxon>
        <taxon>Basidiomycota</taxon>
        <taxon>Agaricomycotina</taxon>
        <taxon>Agaricomycetes</taxon>
        <taxon>Thelephorales</taxon>
        <taxon>Thelephoraceae</taxon>
        <taxon>Thelephora</taxon>
    </lineage>
</organism>
<keyword evidence="6" id="KW-0862">Zinc</keyword>
<feature type="region of interest" description="Disordered" evidence="8">
    <location>
        <begin position="401"/>
        <end position="444"/>
    </location>
</feature>
<feature type="compositionally biased region" description="Low complexity" evidence="8">
    <location>
        <begin position="803"/>
        <end position="813"/>
    </location>
</feature>
<dbReference type="Gene3D" id="6.10.140.2220">
    <property type="match status" value="1"/>
</dbReference>
<dbReference type="GO" id="GO:0008270">
    <property type="term" value="F:zinc ion binding"/>
    <property type="evidence" value="ECO:0007669"/>
    <property type="project" value="UniProtKB-KW"/>
</dbReference>
<dbReference type="GO" id="GO:0005737">
    <property type="term" value="C:cytoplasm"/>
    <property type="evidence" value="ECO:0007669"/>
    <property type="project" value="UniProtKB-SubCell"/>
</dbReference>
<dbReference type="PANTHER" id="PTHR47442:SF1">
    <property type="entry name" value="MYND-TYPE ZINC FINGER PROTEIN MUB1"/>
    <property type="match status" value="1"/>
</dbReference>